<organism evidence="2 3">
    <name type="scientific">Salicibibacter kimchii</name>
    <dbReference type="NCBI Taxonomy" id="2099786"/>
    <lineage>
        <taxon>Bacteria</taxon>
        <taxon>Bacillati</taxon>
        <taxon>Bacillota</taxon>
        <taxon>Bacilli</taxon>
        <taxon>Bacillales</taxon>
        <taxon>Bacillaceae</taxon>
        <taxon>Salicibibacter</taxon>
    </lineage>
</organism>
<feature type="transmembrane region" description="Helical" evidence="1">
    <location>
        <begin position="36"/>
        <end position="52"/>
    </location>
</feature>
<name>A0A345BYJ4_9BACI</name>
<feature type="transmembrane region" description="Helical" evidence="1">
    <location>
        <begin position="110"/>
        <end position="131"/>
    </location>
</feature>
<feature type="transmembrane region" description="Helical" evidence="1">
    <location>
        <begin position="170"/>
        <end position="190"/>
    </location>
</feature>
<evidence type="ECO:0008006" key="4">
    <source>
        <dbReference type="Google" id="ProtNLM"/>
    </source>
</evidence>
<keyword evidence="1" id="KW-1133">Transmembrane helix</keyword>
<feature type="transmembrane region" description="Helical" evidence="1">
    <location>
        <begin position="73"/>
        <end position="90"/>
    </location>
</feature>
<dbReference type="AlphaFoldDB" id="A0A345BYJ4"/>
<sequence>MTALMKLDLWLLRWAILFIVIIAPIAGAVFYTDYSVTGFVIIFILALTLTQADDKHKTRGFMLSLPLPLKTFFQARALVVMFIGVIWVVLEGFGRMLGFGDAYLPEITIHASTQLATMFILAPSVIAMLTLLKHPVIKWGVTFIFYMMVIMIGTMMGVFVTEIFSYMEALGYVLAGLILVFGILASWLILMISNAIRARVDVV</sequence>
<dbReference type="RefSeq" id="WP_114372436.1">
    <property type="nucleotide sequence ID" value="NZ_CP031092.1"/>
</dbReference>
<keyword evidence="1" id="KW-0472">Membrane</keyword>
<keyword evidence="3" id="KW-1185">Reference proteome</keyword>
<keyword evidence="1" id="KW-0812">Transmembrane</keyword>
<protein>
    <recommendedName>
        <fullName evidence="4">ABC-2 transporter permease</fullName>
    </recommendedName>
</protein>
<evidence type="ECO:0000256" key="1">
    <source>
        <dbReference type="SAM" id="Phobius"/>
    </source>
</evidence>
<dbReference type="OrthoDB" id="2967633at2"/>
<proteinExistence type="predicted"/>
<feature type="transmembrane region" description="Helical" evidence="1">
    <location>
        <begin position="12"/>
        <end position="30"/>
    </location>
</feature>
<reference evidence="2 3" key="1">
    <citation type="journal article" date="2018" name="J. Microbiol.">
        <title>Salicibibacter kimchii gen. nov., sp. nov., a moderately halophilic and alkalitolerant bacterium in the family Bacillaceae, isolated from kimchi.</title>
        <authorList>
            <person name="Jang J.Y."/>
            <person name="Oh Y.J."/>
            <person name="Lim S.K."/>
            <person name="Park H.K."/>
            <person name="Lee C."/>
            <person name="Kim J.Y."/>
            <person name="Lee M.A."/>
            <person name="Choi H.J."/>
        </authorList>
    </citation>
    <scope>NUCLEOTIDE SEQUENCE [LARGE SCALE GENOMIC DNA]</scope>
    <source>
        <strain evidence="2 3">NKC1-1</strain>
    </source>
</reference>
<feature type="transmembrane region" description="Helical" evidence="1">
    <location>
        <begin position="143"/>
        <end position="164"/>
    </location>
</feature>
<dbReference type="KEGG" id="rue:DT065_08295"/>
<dbReference type="EMBL" id="CP031092">
    <property type="protein sequence ID" value="AXF56025.1"/>
    <property type="molecule type" value="Genomic_DNA"/>
</dbReference>
<accession>A0A345BYJ4</accession>
<dbReference type="Proteomes" id="UP000252100">
    <property type="component" value="Chromosome"/>
</dbReference>
<gene>
    <name evidence="2" type="ORF">DT065_08295</name>
</gene>
<evidence type="ECO:0000313" key="2">
    <source>
        <dbReference type="EMBL" id="AXF56025.1"/>
    </source>
</evidence>
<evidence type="ECO:0000313" key="3">
    <source>
        <dbReference type="Proteomes" id="UP000252100"/>
    </source>
</evidence>